<comment type="caution">
    <text evidence="2">The sequence shown here is derived from an EMBL/GenBank/DDBJ whole genome shotgun (WGS) entry which is preliminary data.</text>
</comment>
<name>A0A9W8DNI6_9FUNG</name>
<accession>A0A9W8DNI6</accession>
<proteinExistence type="predicted"/>
<keyword evidence="1" id="KW-0732">Signal</keyword>
<feature type="chain" id="PRO_5040813577" evidence="1">
    <location>
        <begin position="19"/>
        <end position="96"/>
    </location>
</feature>
<dbReference type="AlphaFoldDB" id="A0A9W8DNI6"/>
<gene>
    <name evidence="2" type="ORF">H4219_002925</name>
</gene>
<feature type="signal peptide" evidence="1">
    <location>
        <begin position="1"/>
        <end position="18"/>
    </location>
</feature>
<dbReference type="EMBL" id="JANBPU010000058">
    <property type="protein sequence ID" value="KAJ1917932.1"/>
    <property type="molecule type" value="Genomic_DNA"/>
</dbReference>
<evidence type="ECO:0000313" key="2">
    <source>
        <dbReference type="EMBL" id="KAJ1917932.1"/>
    </source>
</evidence>
<evidence type="ECO:0000256" key="1">
    <source>
        <dbReference type="SAM" id="SignalP"/>
    </source>
</evidence>
<protein>
    <submittedName>
        <fullName evidence="2">Uncharacterized protein</fullName>
    </submittedName>
</protein>
<organism evidence="2 3">
    <name type="scientific">Mycoemilia scoparia</name>
    <dbReference type="NCBI Taxonomy" id="417184"/>
    <lineage>
        <taxon>Eukaryota</taxon>
        <taxon>Fungi</taxon>
        <taxon>Fungi incertae sedis</taxon>
        <taxon>Zoopagomycota</taxon>
        <taxon>Kickxellomycotina</taxon>
        <taxon>Kickxellomycetes</taxon>
        <taxon>Kickxellales</taxon>
        <taxon>Kickxellaceae</taxon>
        <taxon>Mycoemilia</taxon>
    </lineage>
</organism>
<sequence length="96" mass="10739">MKFTLVAAVILAAQNVFCAPTTPYNNNYVELINQYHLNGKLTPETVVQFEGLIPKVLDILFKRSESLDIGHNDLLYKRDGLVQKLLHLLLGGGDDE</sequence>
<evidence type="ECO:0000313" key="3">
    <source>
        <dbReference type="Proteomes" id="UP001150538"/>
    </source>
</evidence>
<reference evidence="2" key="1">
    <citation type="submission" date="2022-07" db="EMBL/GenBank/DDBJ databases">
        <title>Phylogenomic reconstructions and comparative analyses of Kickxellomycotina fungi.</title>
        <authorList>
            <person name="Reynolds N.K."/>
            <person name="Stajich J.E."/>
            <person name="Barry K."/>
            <person name="Grigoriev I.V."/>
            <person name="Crous P."/>
            <person name="Smith M.E."/>
        </authorList>
    </citation>
    <scope>NUCLEOTIDE SEQUENCE</scope>
    <source>
        <strain evidence="2">NBRC 100468</strain>
    </source>
</reference>
<dbReference type="Proteomes" id="UP001150538">
    <property type="component" value="Unassembled WGS sequence"/>
</dbReference>
<keyword evidence="3" id="KW-1185">Reference proteome</keyword>